<keyword evidence="5 8" id="KW-0547">Nucleotide-binding</keyword>
<proteinExistence type="inferred from homology"/>
<evidence type="ECO:0000256" key="1">
    <source>
        <dbReference type="ARBA" id="ARBA00005006"/>
    </source>
</evidence>
<evidence type="ECO:0000313" key="12">
    <source>
        <dbReference type="EMBL" id="PPK53742.1"/>
    </source>
</evidence>
<dbReference type="GO" id="GO:0006750">
    <property type="term" value="P:glutathione biosynthetic process"/>
    <property type="evidence" value="ECO:0007669"/>
    <property type="project" value="UniProtKB-UniRule"/>
</dbReference>
<sequence>MAQSRHALFQQLAATDWDGFLKGVEKEGLRVDGKGFIAQTAHPRALGSTLTHPRITTDYSEALLELITPVCTSTDAMLESLRDIHRFVQQNLNNEVLWAASMPSEIDGDESIRIAEYGSSNSGMLKHVYRQGLAVRYGRIMQSIAGAHYNLSLPDSFWQKWQELTGSTDTLKDFKSDQYFWLIRNFRRRSWLLMLLFGASPALDSSFVAGVKHNLSRFDERTWYGEHATSLRMGDLGYHNNAQASLDICFNELESYSRTLERAIHTNWPAYEAIGTRRGDQFIQLNTNVLQIENEYYSAVRPKRTTESGEKPIQALDERGVEYVEVRCLDLDPFSPVGVNREQIDFLDLFLLDCLLSDSPRISDDECERLDDNYNDVNATGRWRELTLCRAGERVPVGQAAHELFDQLQPLAELLDGWAGNDTYRSALAAQRDKLQGADWSVPSATVLEAMSASGLGHRDWVQSVSEQHQQTLINEPLSAQKLADYEAMARESLAQQEAMEAADTQSFDEFLDAYLKA</sequence>
<dbReference type="InterPro" id="IPR006334">
    <property type="entry name" value="Glut_cys_ligase"/>
</dbReference>
<dbReference type="OrthoDB" id="9803907at2"/>
<dbReference type="InterPro" id="IPR014746">
    <property type="entry name" value="Gln_synth/guanido_kin_cat_dom"/>
</dbReference>
<reference evidence="12 13" key="2">
    <citation type="submission" date="2018-02" db="EMBL/GenBank/DDBJ databases">
        <title>Subsurface microbial communities from deep shales in Ohio and West Virginia, USA.</title>
        <authorList>
            <person name="Wrighton K."/>
        </authorList>
    </citation>
    <scope>NUCLEOTIDE SEQUENCE [LARGE SCALE GENOMIC DNA]</scope>
    <source>
        <strain evidence="12 13">UTICA-S1B9</strain>
    </source>
</reference>
<dbReference type="Proteomes" id="UP000239648">
    <property type="component" value="Unassembled WGS sequence"/>
</dbReference>
<dbReference type="EC" id="6.3.2.2" evidence="8"/>
<keyword evidence="14" id="KW-1185">Reference proteome</keyword>
<evidence type="ECO:0000256" key="9">
    <source>
        <dbReference type="RuleBase" id="RU004391"/>
    </source>
</evidence>
<evidence type="ECO:0000256" key="7">
    <source>
        <dbReference type="ARBA" id="ARBA00048819"/>
    </source>
</evidence>
<keyword evidence="3 8" id="KW-0436">Ligase</keyword>
<comment type="caution">
    <text evidence="12">The sequence shown here is derived from an EMBL/GenBank/DDBJ whole genome shotgun (WGS) entry which is preliminary data.</text>
</comment>
<dbReference type="NCBIfam" id="TIGR01434">
    <property type="entry name" value="glu_cys_ligase"/>
    <property type="match status" value="1"/>
</dbReference>
<dbReference type="AlphaFoldDB" id="A0A2S6G3T3"/>
<dbReference type="GO" id="GO:0046872">
    <property type="term" value="F:metal ion binding"/>
    <property type="evidence" value="ECO:0007669"/>
    <property type="project" value="TreeGrafter"/>
</dbReference>
<comment type="catalytic activity">
    <reaction evidence="7 8 9">
        <text>L-cysteine + L-glutamate + ATP = gamma-L-glutamyl-L-cysteine + ADP + phosphate + H(+)</text>
        <dbReference type="Rhea" id="RHEA:13285"/>
        <dbReference type="ChEBI" id="CHEBI:15378"/>
        <dbReference type="ChEBI" id="CHEBI:29985"/>
        <dbReference type="ChEBI" id="CHEBI:30616"/>
        <dbReference type="ChEBI" id="CHEBI:35235"/>
        <dbReference type="ChEBI" id="CHEBI:43474"/>
        <dbReference type="ChEBI" id="CHEBI:58173"/>
        <dbReference type="ChEBI" id="CHEBI:456216"/>
        <dbReference type="EC" id="6.3.2.2"/>
    </reaction>
</comment>
<dbReference type="GO" id="GO:0005829">
    <property type="term" value="C:cytosol"/>
    <property type="evidence" value="ECO:0007669"/>
    <property type="project" value="TreeGrafter"/>
</dbReference>
<dbReference type="InterPro" id="IPR007370">
    <property type="entry name" value="Glu_cys_ligase"/>
</dbReference>
<dbReference type="Proteomes" id="UP000239446">
    <property type="component" value="Unassembled WGS sequence"/>
</dbReference>
<dbReference type="SUPFAM" id="SSF55931">
    <property type="entry name" value="Glutamine synthetase/guanido kinase"/>
    <property type="match status" value="1"/>
</dbReference>
<evidence type="ECO:0000256" key="8">
    <source>
        <dbReference type="HAMAP-Rule" id="MF_00578"/>
    </source>
</evidence>
<evidence type="ECO:0000313" key="13">
    <source>
        <dbReference type="Proteomes" id="UP000239446"/>
    </source>
</evidence>
<name>A0A2S6G3T3_9GAMM</name>
<evidence type="ECO:0000313" key="11">
    <source>
        <dbReference type="EMBL" id="PPK50460.1"/>
    </source>
</evidence>
<accession>A0A2S6G3T3</accession>
<dbReference type="PANTHER" id="PTHR38761">
    <property type="entry name" value="GLUTAMATE--CYSTEINE LIGASE"/>
    <property type="match status" value="1"/>
</dbReference>
<gene>
    <name evidence="8" type="primary">gshA</name>
    <name evidence="12" type="ORF">B0H24_102519</name>
    <name evidence="11" type="ORF">BY455_12519</name>
</gene>
<dbReference type="RefSeq" id="WP_104416996.1">
    <property type="nucleotide sequence ID" value="NZ_PTIT01000025.1"/>
</dbReference>
<evidence type="ECO:0000256" key="6">
    <source>
        <dbReference type="ARBA" id="ARBA00022840"/>
    </source>
</evidence>
<reference evidence="11 14" key="1">
    <citation type="submission" date="2018-02" db="EMBL/GenBank/DDBJ databases">
        <title>Deep subsurface shale carbon reservoir microbial communities from Ohio and West Virginia, USA.</title>
        <authorList>
            <person name="Wrighton K."/>
        </authorList>
    </citation>
    <scope>NUCLEOTIDE SEQUENCE [LARGE SCALE GENOMIC DNA]</scope>
    <source>
        <strain evidence="11 14">UTICA-S1B6</strain>
    </source>
</reference>
<dbReference type="GO" id="GO:0005524">
    <property type="term" value="F:ATP binding"/>
    <property type="evidence" value="ECO:0007669"/>
    <property type="project" value="UniProtKB-KW"/>
</dbReference>
<organism evidence="12 13">
    <name type="scientific">Marinobacter persicus</name>
    <dbReference type="NCBI Taxonomy" id="930118"/>
    <lineage>
        <taxon>Bacteria</taxon>
        <taxon>Pseudomonadati</taxon>
        <taxon>Pseudomonadota</taxon>
        <taxon>Gammaproteobacteria</taxon>
        <taxon>Pseudomonadales</taxon>
        <taxon>Marinobacteraceae</taxon>
        <taxon>Marinobacter</taxon>
    </lineage>
</organism>
<comment type="similarity">
    <text evidence="2 8">Belongs to the glutamate--cysteine ligase type 1 family. Type 1 subfamily.</text>
</comment>
<feature type="domain" description="Glutamate--cysteine ligase" evidence="10">
    <location>
        <begin position="13"/>
        <end position="377"/>
    </location>
</feature>
<dbReference type="EMBL" id="PTIT01000025">
    <property type="protein sequence ID" value="PPK50460.1"/>
    <property type="molecule type" value="Genomic_DNA"/>
</dbReference>
<evidence type="ECO:0000313" key="14">
    <source>
        <dbReference type="Proteomes" id="UP000239648"/>
    </source>
</evidence>
<dbReference type="PANTHER" id="PTHR38761:SF1">
    <property type="entry name" value="GLUTAMATE--CYSTEINE LIGASE"/>
    <property type="match status" value="1"/>
</dbReference>
<keyword evidence="4 8" id="KW-0317">Glutathione biosynthesis</keyword>
<dbReference type="STRING" id="930118.SAMN05216429_104147"/>
<comment type="pathway">
    <text evidence="1 8 9">Sulfur metabolism; glutathione biosynthesis; glutathione from L-cysteine and L-glutamate: step 1/2.</text>
</comment>
<dbReference type="GO" id="GO:0004357">
    <property type="term" value="F:glutamate-cysteine ligase activity"/>
    <property type="evidence" value="ECO:0007669"/>
    <property type="project" value="UniProtKB-UniRule"/>
</dbReference>
<dbReference type="Pfam" id="PF04262">
    <property type="entry name" value="Glu_cys_ligase"/>
    <property type="match status" value="1"/>
</dbReference>
<dbReference type="EMBL" id="PTIU01000025">
    <property type="protein sequence ID" value="PPK53742.1"/>
    <property type="molecule type" value="Genomic_DNA"/>
</dbReference>
<evidence type="ECO:0000256" key="5">
    <source>
        <dbReference type="ARBA" id="ARBA00022741"/>
    </source>
</evidence>
<keyword evidence="6 8" id="KW-0067">ATP-binding</keyword>
<dbReference type="Gene3D" id="3.30.590.20">
    <property type="match status" value="1"/>
</dbReference>
<evidence type="ECO:0000256" key="2">
    <source>
        <dbReference type="ARBA" id="ARBA00008772"/>
    </source>
</evidence>
<dbReference type="UniPathway" id="UPA00142">
    <property type="reaction ID" value="UER00209"/>
</dbReference>
<evidence type="ECO:0000256" key="3">
    <source>
        <dbReference type="ARBA" id="ARBA00022598"/>
    </source>
</evidence>
<dbReference type="HAMAP" id="MF_00578">
    <property type="entry name" value="Glu_cys_ligase"/>
    <property type="match status" value="1"/>
</dbReference>
<evidence type="ECO:0000256" key="4">
    <source>
        <dbReference type="ARBA" id="ARBA00022684"/>
    </source>
</evidence>
<evidence type="ECO:0000259" key="10">
    <source>
        <dbReference type="Pfam" id="PF04262"/>
    </source>
</evidence>
<protein>
    <recommendedName>
        <fullName evidence="8">Glutamate--cysteine ligase</fullName>
        <ecNumber evidence="8">6.3.2.2</ecNumber>
    </recommendedName>
    <alternativeName>
        <fullName evidence="8">Gamma-ECS</fullName>
        <shortName evidence="8">GCS</shortName>
    </alternativeName>
    <alternativeName>
        <fullName evidence="8">Gamma-glutamylcysteine synthetase</fullName>
    </alternativeName>
</protein>